<evidence type="ECO:0000256" key="1">
    <source>
        <dbReference type="SAM" id="Phobius"/>
    </source>
</evidence>
<dbReference type="STRING" id="1643428.GCA_001442855_00701"/>
<dbReference type="EMBL" id="FAOO01000004">
    <property type="protein sequence ID" value="CUU03359.1"/>
    <property type="molecule type" value="Genomic_DNA"/>
</dbReference>
<gene>
    <name evidence="2" type="ORF">JGI1_00721</name>
</gene>
<name>A0A0S4MZC8_9BACT</name>
<keyword evidence="1" id="KW-1133">Transmembrane helix</keyword>
<organism evidence="2 3">
    <name type="scientific">Candidatus Thermokryptus mobilis</name>
    <dbReference type="NCBI Taxonomy" id="1643428"/>
    <lineage>
        <taxon>Bacteria</taxon>
        <taxon>Pseudomonadati</taxon>
        <taxon>Candidatus Kryptoniota</taxon>
        <taxon>Candidatus Thermokryptus</taxon>
    </lineage>
</organism>
<keyword evidence="3" id="KW-1185">Reference proteome</keyword>
<keyword evidence="1" id="KW-0472">Membrane</keyword>
<dbReference type="Gene3D" id="2.60.120.260">
    <property type="entry name" value="Galactose-binding domain-like"/>
    <property type="match status" value="1"/>
</dbReference>
<dbReference type="Proteomes" id="UP000320623">
    <property type="component" value="Unassembled WGS sequence"/>
</dbReference>
<proteinExistence type="predicted"/>
<evidence type="ECO:0000313" key="3">
    <source>
        <dbReference type="Proteomes" id="UP000320623"/>
    </source>
</evidence>
<accession>A0A0S4MZC8</accession>
<feature type="transmembrane region" description="Helical" evidence="1">
    <location>
        <begin position="6"/>
        <end position="23"/>
    </location>
</feature>
<sequence>MKKLRLIIFVIPFLVGLILFLLAKKKQEIIEIEKRSAPHTIEYVKNLIYNSSFELGRGNEPNGWTIESEMSNTYFERDAIEKFDGKFSISITSDNPSAQSSWSQEIYQFPKEKKFILYGAIKTYDADSAFLRIEVYDTLGNLRSFNSTDILTGTNDWKVYTCAVIVGKDAKKLKVKCVLNGKGSAWFDDVELVAVKYEEKDYPFWWKYWTRQFQK</sequence>
<protein>
    <recommendedName>
        <fullName evidence="4">Carbohydrate binding domain-containing protein</fullName>
    </recommendedName>
</protein>
<dbReference type="OrthoDB" id="9810066at2"/>
<evidence type="ECO:0008006" key="4">
    <source>
        <dbReference type="Google" id="ProtNLM"/>
    </source>
</evidence>
<dbReference type="RefSeq" id="WP_140944509.1">
    <property type="nucleotide sequence ID" value="NZ_FAOO01000004.1"/>
</dbReference>
<dbReference type="AlphaFoldDB" id="A0A0S4MZC8"/>
<keyword evidence="1" id="KW-0812">Transmembrane</keyword>
<reference evidence="3" key="1">
    <citation type="submission" date="2015-11" db="EMBL/GenBank/DDBJ databases">
        <authorList>
            <person name="Varghese N."/>
        </authorList>
    </citation>
    <scope>NUCLEOTIDE SEQUENCE [LARGE SCALE GENOMIC DNA]</scope>
</reference>
<evidence type="ECO:0000313" key="2">
    <source>
        <dbReference type="EMBL" id="CUU03359.1"/>
    </source>
</evidence>